<feature type="compositionally biased region" description="Basic residues" evidence="5">
    <location>
        <begin position="41"/>
        <end position="50"/>
    </location>
</feature>
<dbReference type="Gene3D" id="1.10.357.10">
    <property type="entry name" value="Tetracycline Repressor, domain 2"/>
    <property type="match status" value="1"/>
</dbReference>
<dbReference type="InterPro" id="IPR001647">
    <property type="entry name" value="HTH_TetR"/>
</dbReference>
<dbReference type="InterPro" id="IPR036271">
    <property type="entry name" value="Tet_transcr_reg_TetR-rel_C_sf"/>
</dbReference>
<feature type="region of interest" description="Disordered" evidence="5">
    <location>
        <begin position="1"/>
        <end position="58"/>
    </location>
</feature>
<dbReference type="InterPro" id="IPR009057">
    <property type="entry name" value="Homeodomain-like_sf"/>
</dbReference>
<reference evidence="7 8" key="1">
    <citation type="submission" date="2015-09" db="EMBL/GenBank/DDBJ databases">
        <title>Sorangium comparison.</title>
        <authorList>
            <person name="Zaburannyi N."/>
            <person name="Bunk B."/>
            <person name="Overmann J."/>
            <person name="Mueller R."/>
        </authorList>
    </citation>
    <scope>NUCLEOTIDE SEQUENCE [LARGE SCALE GENOMIC DNA]</scope>
    <source>
        <strain evidence="7 8">So ce26</strain>
    </source>
</reference>
<dbReference type="PRINTS" id="PR00455">
    <property type="entry name" value="HTHTETR"/>
</dbReference>
<dbReference type="AlphaFoldDB" id="A0A2L0EZF9"/>
<dbReference type="Pfam" id="PF00440">
    <property type="entry name" value="TetR_N"/>
    <property type="match status" value="1"/>
</dbReference>
<dbReference type="Gene3D" id="1.10.10.60">
    <property type="entry name" value="Homeodomain-like"/>
    <property type="match status" value="1"/>
</dbReference>
<dbReference type="GO" id="GO:0000976">
    <property type="term" value="F:transcription cis-regulatory region binding"/>
    <property type="evidence" value="ECO:0007669"/>
    <property type="project" value="TreeGrafter"/>
</dbReference>
<proteinExistence type="predicted"/>
<dbReference type="InterPro" id="IPR050109">
    <property type="entry name" value="HTH-type_TetR-like_transc_reg"/>
</dbReference>
<dbReference type="SUPFAM" id="SSF48498">
    <property type="entry name" value="Tetracyclin repressor-like, C-terminal domain"/>
    <property type="match status" value="1"/>
</dbReference>
<evidence type="ECO:0000256" key="2">
    <source>
        <dbReference type="ARBA" id="ARBA00023125"/>
    </source>
</evidence>
<evidence type="ECO:0000256" key="3">
    <source>
        <dbReference type="ARBA" id="ARBA00023163"/>
    </source>
</evidence>
<dbReference type="PANTHER" id="PTHR30055">
    <property type="entry name" value="HTH-TYPE TRANSCRIPTIONAL REGULATOR RUTR"/>
    <property type="match status" value="1"/>
</dbReference>
<sequence length="276" mass="29938">MRDEVKAASPRQGAEAGQRVEGAQRTEAGHSAEGGRGAGGRPRRMGRPRKAPQPSDLAPREQILAAAGRLFAERGVVEVSMLEIAQAAGLRQSSLYYWFRGKEPIVAEILQQVNRLPLVYVRRLEASGGAADVQLWRFVRFDVRTVCGFPLEITEIHRFSERAPDAFATYWSERRALTEAVAAIVGRGVGEGTFREVDAYLCALTVLAQDESVQNWYRPGGAGRVHPLAASDPAALGYRPEQIAELVADQTVGGLLARPARLAALRRKALAADGEG</sequence>
<evidence type="ECO:0000313" key="7">
    <source>
        <dbReference type="EMBL" id="AUX44665.1"/>
    </source>
</evidence>
<accession>A0A2L0EZF9</accession>
<dbReference type="SUPFAM" id="SSF46689">
    <property type="entry name" value="Homeodomain-like"/>
    <property type="match status" value="1"/>
</dbReference>
<feature type="domain" description="HTH tetR-type" evidence="6">
    <location>
        <begin position="57"/>
        <end position="117"/>
    </location>
</feature>
<dbReference type="PROSITE" id="PS50977">
    <property type="entry name" value="HTH_TETR_2"/>
    <property type="match status" value="1"/>
</dbReference>
<evidence type="ECO:0000256" key="5">
    <source>
        <dbReference type="SAM" id="MobiDB-lite"/>
    </source>
</evidence>
<name>A0A2L0EZF9_SORCE</name>
<keyword evidence="1" id="KW-0805">Transcription regulation</keyword>
<feature type="DNA-binding region" description="H-T-H motif" evidence="4">
    <location>
        <begin position="80"/>
        <end position="99"/>
    </location>
</feature>
<keyword evidence="3" id="KW-0804">Transcription</keyword>
<evidence type="ECO:0000259" key="6">
    <source>
        <dbReference type="PROSITE" id="PS50977"/>
    </source>
</evidence>
<gene>
    <name evidence="7" type="primary">tetR</name>
    <name evidence="7" type="ORF">SOCE26_061320</name>
</gene>
<protein>
    <submittedName>
        <fullName evidence="7">TetR family transcriptional regulator</fullName>
    </submittedName>
</protein>
<evidence type="ECO:0000313" key="8">
    <source>
        <dbReference type="Proteomes" id="UP000238348"/>
    </source>
</evidence>
<organism evidence="7 8">
    <name type="scientific">Sorangium cellulosum</name>
    <name type="common">Polyangium cellulosum</name>
    <dbReference type="NCBI Taxonomy" id="56"/>
    <lineage>
        <taxon>Bacteria</taxon>
        <taxon>Pseudomonadati</taxon>
        <taxon>Myxococcota</taxon>
        <taxon>Polyangia</taxon>
        <taxon>Polyangiales</taxon>
        <taxon>Polyangiaceae</taxon>
        <taxon>Sorangium</taxon>
    </lineage>
</organism>
<dbReference type="Proteomes" id="UP000238348">
    <property type="component" value="Chromosome"/>
</dbReference>
<dbReference type="InterPro" id="IPR041490">
    <property type="entry name" value="KstR2_TetR_C"/>
</dbReference>
<evidence type="ECO:0000256" key="1">
    <source>
        <dbReference type="ARBA" id="ARBA00023015"/>
    </source>
</evidence>
<evidence type="ECO:0000256" key="4">
    <source>
        <dbReference type="PROSITE-ProRule" id="PRU00335"/>
    </source>
</evidence>
<dbReference type="Pfam" id="PF17932">
    <property type="entry name" value="TetR_C_24"/>
    <property type="match status" value="1"/>
</dbReference>
<keyword evidence="2 4" id="KW-0238">DNA-binding</keyword>
<dbReference type="GO" id="GO:0003700">
    <property type="term" value="F:DNA-binding transcription factor activity"/>
    <property type="evidence" value="ECO:0007669"/>
    <property type="project" value="TreeGrafter"/>
</dbReference>
<dbReference type="EMBL" id="CP012673">
    <property type="protein sequence ID" value="AUX44665.1"/>
    <property type="molecule type" value="Genomic_DNA"/>
</dbReference>
<dbReference type="PANTHER" id="PTHR30055:SF234">
    <property type="entry name" value="HTH-TYPE TRANSCRIPTIONAL REGULATOR BETI"/>
    <property type="match status" value="1"/>
</dbReference>